<evidence type="ECO:0000313" key="5">
    <source>
        <dbReference type="Proteomes" id="UP000240509"/>
    </source>
</evidence>
<dbReference type="EMBL" id="PZJJ01000003">
    <property type="protein sequence ID" value="PTL39926.1"/>
    <property type="molecule type" value="Genomic_DNA"/>
</dbReference>
<protein>
    <submittedName>
        <fullName evidence="4">Alcohol dehydrogenase</fullName>
    </submittedName>
</protein>
<evidence type="ECO:0000313" key="4">
    <source>
        <dbReference type="EMBL" id="PTL39926.1"/>
    </source>
</evidence>
<dbReference type="SUPFAM" id="SSF50129">
    <property type="entry name" value="GroES-like"/>
    <property type="match status" value="1"/>
</dbReference>
<sequence>MKAVQIHQFGGPEVLSYEDVETPNPENGEALVKVTAIGANYADTMRRQDHYVVPTPLPFIPGSEVAGTVEALGENTNGLSKGDRVVALVGEKGYAEYVSVKADNLIPIPESMSDQEAAALPLQGLSAYHIIKTMGRMEKGESILIHAAAGGVGTLAVQLAKHFGAGNIIATASTPEKRELALKFGADQTVDYTKDGWEKEVTALTDGHGVDVALEMAGGKIFEQTLDCLAPFGRLVVYGAASGELPELTPFRLMEKNQSVIGFFLPQMMAKPELFQQSLEEIMTLAARGELKLEIGGVYRLEEAARLHEDMENRKTSGKLILTP</sequence>
<dbReference type="RefSeq" id="WP_107583513.1">
    <property type="nucleotide sequence ID" value="NZ_PZJJ01000003.1"/>
</dbReference>
<dbReference type="InterPro" id="IPR002364">
    <property type="entry name" value="Quin_OxRdtase/zeta-crystal_CS"/>
</dbReference>
<dbReference type="AlphaFoldDB" id="A0A2T4U950"/>
<comment type="caution">
    <text evidence="4">The sequence shown here is derived from an EMBL/GenBank/DDBJ whole genome shotgun (WGS) entry which is preliminary data.</text>
</comment>
<dbReference type="GO" id="GO:0035925">
    <property type="term" value="F:mRNA 3'-UTR AU-rich region binding"/>
    <property type="evidence" value="ECO:0007669"/>
    <property type="project" value="TreeGrafter"/>
</dbReference>
<dbReference type="CDD" id="cd05286">
    <property type="entry name" value="QOR2"/>
    <property type="match status" value="1"/>
</dbReference>
<evidence type="ECO:0000259" key="3">
    <source>
        <dbReference type="SMART" id="SM00829"/>
    </source>
</evidence>
<dbReference type="SMART" id="SM00829">
    <property type="entry name" value="PKS_ER"/>
    <property type="match status" value="1"/>
</dbReference>
<gene>
    <name evidence="4" type="ORF">C6Y45_02790</name>
</gene>
<dbReference type="GO" id="GO:0005829">
    <property type="term" value="C:cytosol"/>
    <property type="evidence" value="ECO:0007669"/>
    <property type="project" value="TreeGrafter"/>
</dbReference>
<evidence type="ECO:0000256" key="2">
    <source>
        <dbReference type="ARBA" id="ARBA00023002"/>
    </source>
</evidence>
<keyword evidence="1" id="KW-0521">NADP</keyword>
<dbReference type="InterPro" id="IPR011032">
    <property type="entry name" value="GroES-like_sf"/>
</dbReference>
<dbReference type="PROSITE" id="PS01162">
    <property type="entry name" value="QOR_ZETA_CRYSTAL"/>
    <property type="match status" value="1"/>
</dbReference>
<dbReference type="PANTHER" id="PTHR48106:SF13">
    <property type="entry name" value="QUINONE OXIDOREDUCTASE-RELATED"/>
    <property type="match status" value="1"/>
</dbReference>
<dbReference type="Gene3D" id="3.90.180.10">
    <property type="entry name" value="Medium-chain alcohol dehydrogenases, catalytic domain"/>
    <property type="match status" value="1"/>
</dbReference>
<dbReference type="Pfam" id="PF00107">
    <property type="entry name" value="ADH_zinc_N"/>
    <property type="match status" value="1"/>
</dbReference>
<dbReference type="Gene3D" id="3.40.50.720">
    <property type="entry name" value="NAD(P)-binding Rossmann-like Domain"/>
    <property type="match status" value="1"/>
</dbReference>
<keyword evidence="2" id="KW-0560">Oxidoreductase</keyword>
<reference evidence="4 5" key="1">
    <citation type="submission" date="2018-03" db="EMBL/GenBank/DDBJ databases">
        <title>Alkalicoccus saliphilus sp. nov., isolated from a mineral pool.</title>
        <authorList>
            <person name="Zhao B."/>
        </authorList>
    </citation>
    <scope>NUCLEOTIDE SEQUENCE [LARGE SCALE GENOMIC DNA]</scope>
    <source>
        <strain evidence="4 5">6AG</strain>
    </source>
</reference>
<dbReference type="GO" id="GO:0003960">
    <property type="term" value="F:quinone reductase (NADPH) activity"/>
    <property type="evidence" value="ECO:0007669"/>
    <property type="project" value="InterPro"/>
</dbReference>
<name>A0A2T4U950_9BACI</name>
<accession>A0A2T4U950</accession>
<dbReference type="InterPro" id="IPR013149">
    <property type="entry name" value="ADH-like_C"/>
</dbReference>
<dbReference type="InterPro" id="IPR047618">
    <property type="entry name" value="QOR-like"/>
</dbReference>
<organism evidence="4 5">
    <name type="scientific">Alkalicoccus saliphilus</name>
    <dbReference type="NCBI Taxonomy" id="200989"/>
    <lineage>
        <taxon>Bacteria</taxon>
        <taxon>Bacillati</taxon>
        <taxon>Bacillota</taxon>
        <taxon>Bacilli</taxon>
        <taxon>Bacillales</taxon>
        <taxon>Bacillaceae</taxon>
        <taxon>Alkalicoccus</taxon>
    </lineage>
</organism>
<proteinExistence type="predicted"/>
<evidence type="ECO:0000256" key="1">
    <source>
        <dbReference type="ARBA" id="ARBA00022857"/>
    </source>
</evidence>
<dbReference type="InterPro" id="IPR013154">
    <property type="entry name" value="ADH-like_N"/>
</dbReference>
<dbReference type="InterPro" id="IPR036291">
    <property type="entry name" value="NAD(P)-bd_dom_sf"/>
</dbReference>
<dbReference type="PANTHER" id="PTHR48106">
    <property type="entry name" value="QUINONE OXIDOREDUCTASE PIG3-RELATED"/>
    <property type="match status" value="1"/>
</dbReference>
<dbReference type="GO" id="GO:0070402">
    <property type="term" value="F:NADPH binding"/>
    <property type="evidence" value="ECO:0007669"/>
    <property type="project" value="TreeGrafter"/>
</dbReference>
<dbReference type="InterPro" id="IPR020843">
    <property type="entry name" value="ER"/>
</dbReference>
<dbReference type="SUPFAM" id="SSF51735">
    <property type="entry name" value="NAD(P)-binding Rossmann-fold domains"/>
    <property type="match status" value="1"/>
</dbReference>
<feature type="domain" description="Enoyl reductase (ER)" evidence="3">
    <location>
        <begin position="10"/>
        <end position="322"/>
    </location>
</feature>
<dbReference type="OrthoDB" id="9787435at2"/>
<keyword evidence="5" id="KW-1185">Reference proteome</keyword>
<dbReference type="Proteomes" id="UP000240509">
    <property type="component" value="Unassembled WGS sequence"/>
</dbReference>
<dbReference type="GO" id="GO:0008270">
    <property type="term" value="F:zinc ion binding"/>
    <property type="evidence" value="ECO:0007669"/>
    <property type="project" value="InterPro"/>
</dbReference>
<dbReference type="Pfam" id="PF08240">
    <property type="entry name" value="ADH_N"/>
    <property type="match status" value="1"/>
</dbReference>